<dbReference type="AlphaFoldDB" id="A0A2N0D0S3"/>
<reference evidence="1 2" key="1">
    <citation type="submission" date="2017-11" db="EMBL/GenBank/DDBJ databases">
        <authorList>
            <person name="Han C.G."/>
        </authorList>
    </citation>
    <scope>NUCLEOTIDE SEQUENCE [LARGE SCALE GENOMIC DNA]</scope>
    <source>
        <strain evidence="1 2">HCNT1</strain>
    </source>
</reference>
<proteinExistence type="predicted"/>
<sequence>MQRRLVRVLASQGIPQFHICRVLGIDGKTLRKHFRRELDIGGARLEASLALRLLNIASGKDATALKAVIFLLRARFGWSPYLPPSR</sequence>
<dbReference type="Proteomes" id="UP000232164">
    <property type="component" value="Unassembled WGS sequence"/>
</dbReference>
<dbReference type="EMBL" id="PIQN01000026">
    <property type="protein sequence ID" value="PKA39657.1"/>
    <property type="molecule type" value="Genomic_DNA"/>
</dbReference>
<protein>
    <submittedName>
        <fullName evidence="1">Uncharacterized protein</fullName>
    </submittedName>
</protein>
<reference evidence="1 2" key="2">
    <citation type="submission" date="2017-12" db="EMBL/GenBank/DDBJ databases">
        <title>Genome sequence of Rhizobium sullae HCNT1 isolated from Sulla coronaria nodules and featuring peculiar denitrification phenotypes.</title>
        <authorList>
            <person name="De Diego-Diaz B."/>
            <person name="Treu L."/>
            <person name="Campanaro S."/>
            <person name="Da Silva Duarte V."/>
            <person name="Basaglia M."/>
            <person name="Favaro L."/>
            <person name="Casella S."/>
            <person name="Squartini A."/>
        </authorList>
    </citation>
    <scope>NUCLEOTIDE SEQUENCE [LARGE SCALE GENOMIC DNA]</scope>
    <source>
        <strain evidence="1 2">HCNT1</strain>
    </source>
</reference>
<accession>A0A2N0D0S3</accession>
<name>A0A2N0D0S3_RHISU</name>
<comment type="caution">
    <text evidence="1">The sequence shown here is derived from an EMBL/GenBank/DDBJ whole genome shotgun (WGS) entry which is preliminary data.</text>
</comment>
<gene>
    <name evidence="1" type="ORF">CWR43_30800</name>
</gene>
<evidence type="ECO:0000313" key="1">
    <source>
        <dbReference type="EMBL" id="PKA39657.1"/>
    </source>
</evidence>
<evidence type="ECO:0000313" key="2">
    <source>
        <dbReference type="Proteomes" id="UP000232164"/>
    </source>
</evidence>
<organism evidence="1 2">
    <name type="scientific">Rhizobium sullae</name>
    <name type="common">Rhizobium hedysari</name>
    <dbReference type="NCBI Taxonomy" id="50338"/>
    <lineage>
        <taxon>Bacteria</taxon>
        <taxon>Pseudomonadati</taxon>
        <taxon>Pseudomonadota</taxon>
        <taxon>Alphaproteobacteria</taxon>
        <taxon>Hyphomicrobiales</taxon>
        <taxon>Rhizobiaceae</taxon>
        <taxon>Rhizobium/Agrobacterium group</taxon>
        <taxon>Rhizobium</taxon>
    </lineage>
</organism>